<dbReference type="Gene3D" id="3.40.50.1820">
    <property type="entry name" value="alpha/beta hydrolase"/>
    <property type="match status" value="1"/>
</dbReference>
<protein>
    <recommendedName>
        <fullName evidence="1">Peptidase S9 prolyl oligopeptidase catalytic domain-containing protein</fullName>
    </recommendedName>
</protein>
<name>A0A5J4Q1P4_9ZZZZ</name>
<evidence type="ECO:0000313" key="2">
    <source>
        <dbReference type="EMBL" id="KAA6314990.1"/>
    </source>
</evidence>
<evidence type="ECO:0000259" key="1">
    <source>
        <dbReference type="Pfam" id="PF00326"/>
    </source>
</evidence>
<dbReference type="AlphaFoldDB" id="A0A5J4Q1P4"/>
<dbReference type="GO" id="GO:0006508">
    <property type="term" value="P:proteolysis"/>
    <property type="evidence" value="ECO:0007669"/>
    <property type="project" value="InterPro"/>
</dbReference>
<dbReference type="InterPro" id="IPR029058">
    <property type="entry name" value="AB_hydrolase_fold"/>
</dbReference>
<dbReference type="PANTHER" id="PTHR43358">
    <property type="entry name" value="ALPHA/BETA-HYDROLASE"/>
    <property type="match status" value="1"/>
</dbReference>
<comment type="caution">
    <text evidence="2">The sequence shown here is derived from an EMBL/GenBank/DDBJ whole genome shotgun (WGS) entry which is preliminary data.</text>
</comment>
<dbReference type="SUPFAM" id="SSF53474">
    <property type="entry name" value="alpha/beta-Hydrolases"/>
    <property type="match status" value="1"/>
</dbReference>
<dbReference type="EMBL" id="SNRY01005424">
    <property type="protein sequence ID" value="KAA6314990.1"/>
    <property type="molecule type" value="Genomic_DNA"/>
</dbReference>
<sequence length="280" mass="31614">MKRKAIIGIIAGVLLLLTGIVLGGGFYVLNYALIPETTRHNEASSYGRLTTGYPFLKQWVDSLNETLALKDTFILNKEGIQLHAYYAATTPPTAKTAVIIHGYGDDAWGMMMIGYMYHHDFGFNILLPDLQFHGKSEGSVVQMGWKDRLDVMEWMTVANSIFGNDTQMIVHGISMGAATTMMISGEEQPDFVKCFVEDCGYTSVWDEFSKELEDRFHLPKFPLLYVSDWLCRQKYGWSFKEASPLNQIKKSTLPMLFIHGDADTSVPTQMVYSLYEAKPE</sequence>
<proteinExistence type="predicted"/>
<dbReference type="InterPro" id="IPR001375">
    <property type="entry name" value="Peptidase_S9_cat"/>
</dbReference>
<dbReference type="PANTHER" id="PTHR43358:SF4">
    <property type="entry name" value="ALPHA_BETA HYDROLASE FOLD-1 DOMAIN-CONTAINING PROTEIN"/>
    <property type="match status" value="1"/>
</dbReference>
<dbReference type="GO" id="GO:0008236">
    <property type="term" value="F:serine-type peptidase activity"/>
    <property type="evidence" value="ECO:0007669"/>
    <property type="project" value="InterPro"/>
</dbReference>
<gene>
    <name evidence="2" type="ORF">EZS27_034481</name>
</gene>
<accession>A0A5J4Q1P4</accession>
<dbReference type="InterPro" id="IPR052920">
    <property type="entry name" value="DNA-binding_regulatory"/>
</dbReference>
<feature type="domain" description="Peptidase S9 prolyl oligopeptidase catalytic" evidence="1">
    <location>
        <begin position="139"/>
        <end position="275"/>
    </location>
</feature>
<reference evidence="2" key="1">
    <citation type="submission" date="2019-03" db="EMBL/GenBank/DDBJ databases">
        <title>Single cell metagenomics reveals metabolic interactions within the superorganism composed of flagellate Streblomastix strix and complex community of Bacteroidetes bacteria on its surface.</title>
        <authorList>
            <person name="Treitli S.C."/>
            <person name="Kolisko M."/>
            <person name="Husnik F."/>
            <person name="Keeling P."/>
            <person name="Hampl V."/>
        </authorList>
    </citation>
    <scope>NUCLEOTIDE SEQUENCE</scope>
    <source>
        <strain evidence="2">STM</strain>
    </source>
</reference>
<organism evidence="2">
    <name type="scientific">termite gut metagenome</name>
    <dbReference type="NCBI Taxonomy" id="433724"/>
    <lineage>
        <taxon>unclassified sequences</taxon>
        <taxon>metagenomes</taxon>
        <taxon>organismal metagenomes</taxon>
    </lineage>
</organism>
<feature type="non-terminal residue" evidence="2">
    <location>
        <position position="280"/>
    </location>
</feature>
<dbReference type="Pfam" id="PF00326">
    <property type="entry name" value="Peptidase_S9"/>
    <property type="match status" value="1"/>
</dbReference>